<dbReference type="AlphaFoldDB" id="A0A653A978"/>
<sequence>MSSEKQIFWFEELEEKHNDIVGKKCANLGQMVHLGMPVPPGFAISIELYRRFLDLSGAAKEMRSYADELGDLKGVGIGTFDEVSRRLQDIIEEKDMPAEVRDPILRYYEELCERLDMQDASVSVRSAGTESRPGMFETYLNVIGATDLLEKIKKVWASAYTPRAVAFRVNKGFPLIGDELGVAVPKMVNSRSSGVSFTVDPVTGDDTRIILEANWGLGEGVVSGSGSVDGFVVEKETLAIVNRHIGQKTRCVVNREKGAEWVDVPEKMQHIPCLADEEVLEIVKTGITVEKRLGCPQDMEWAVDGDLPFPKNIFWLQTRPAKVQVKKPVSTTDQIIDLLAKRYQ</sequence>
<proteinExistence type="inferred from homology"/>
<evidence type="ECO:0000256" key="1">
    <source>
        <dbReference type="ARBA" id="ARBA00001946"/>
    </source>
</evidence>
<dbReference type="PANTHER" id="PTHR43030">
    <property type="entry name" value="PHOSPHOENOLPYRUVATE SYNTHASE"/>
    <property type="match status" value="1"/>
</dbReference>
<comment type="catalytic activity">
    <reaction evidence="14">
        <text>pyruvate + ATP + H2O = phosphoenolpyruvate + AMP + phosphate + 2 H(+)</text>
        <dbReference type="Rhea" id="RHEA:11364"/>
        <dbReference type="ChEBI" id="CHEBI:15361"/>
        <dbReference type="ChEBI" id="CHEBI:15377"/>
        <dbReference type="ChEBI" id="CHEBI:15378"/>
        <dbReference type="ChEBI" id="CHEBI:30616"/>
        <dbReference type="ChEBI" id="CHEBI:43474"/>
        <dbReference type="ChEBI" id="CHEBI:58702"/>
        <dbReference type="ChEBI" id="CHEBI:456215"/>
        <dbReference type="EC" id="2.7.9.2"/>
    </reaction>
</comment>
<dbReference type="GO" id="GO:0006094">
    <property type="term" value="P:gluconeogenesis"/>
    <property type="evidence" value="ECO:0007669"/>
    <property type="project" value="UniProtKB-UniPathway"/>
</dbReference>
<comment type="pathway">
    <text evidence="3">Carbohydrate biosynthesis; gluconeogenesis.</text>
</comment>
<keyword evidence="8" id="KW-0479">Metal-binding</keyword>
<dbReference type="GO" id="GO:0008986">
    <property type="term" value="F:pyruvate, water dikinase activity"/>
    <property type="evidence" value="ECO:0007669"/>
    <property type="project" value="UniProtKB-EC"/>
</dbReference>
<dbReference type="EC" id="2.7.9.2" evidence="5"/>
<evidence type="ECO:0000259" key="15">
    <source>
        <dbReference type="Pfam" id="PF01326"/>
    </source>
</evidence>
<evidence type="ECO:0000313" key="16">
    <source>
        <dbReference type="EMBL" id="VBB44488.1"/>
    </source>
</evidence>
<gene>
    <name evidence="16" type="ORF">TRIP_B330592</name>
</gene>
<evidence type="ECO:0000256" key="2">
    <source>
        <dbReference type="ARBA" id="ARBA00002988"/>
    </source>
</evidence>
<dbReference type="SUPFAM" id="SSF56059">
    <property type="entry name" value="Glutathione synthetase ATP-binding domain-like"/>
    <property type="match status" value="1"/>
</dbReference>
<feature type="domain" description="Pyruvate phosphate dikinase AMP/ATP-binding" evidence="15">
    <location>
        <begin position="19"/>
        <end position="332"/>
    </location>
</feature>
<comment type="cofactor">
    <cofactor evidence="1">
        <name>Mg(2+)</name>
        <dbReference type="ChEBI" id="CHEBI:18420"/>
    </cofactor>
</comment>
<protein>
    <recommendedName>
        <fullName evidence="6">Phosphoenolpyruvate synthase</fullName>
        <ecNumber evidence="5">2.7.9.2</ecNumber>
    </recommendedName>
    <alternativeName>
        <fullName evidence="13">Pyruvate, water dikinase</fullName>
    </alternativeName>
</protein>
<evidence type="ECO:0000256" key="8">
    <source>
        <dbReference type="ARBA" id="ARBA00022723"/>
    </source>
</evidence>
<dbReference type="UniPathway" id="UPA00138"/>
<dbReference type="InterPro" id="IPR006319">
    <property type="entry name" value="PEP_synth"/>
</dbReference>
<evidence type="ECO:0000256" key="5">
    <source>
        <dbReference type="ARBA" id="ARBA00011996"/>
    </source>
</evidence>
<keyword evidence="7" id="KW-0808">Transferase</keyword>
<accession>A0A653A978</accession>
<keyword evidence="10 16" id="KW-0418">Kinase</keyword>
<evidence type="ECO:0000256" key="4">
    <source>
        <dbReference type="ARBA" id="ARBA00007837"/>
    </source>
</evidence>
<dbReference type="Pfam" id="PF01326">
    <property type="entry name" value="PPDK_N"/>
    <property type="match status" value="1"/>
</dbReference>
<evidence type="ECO:0000256" key="9">
    <source>
        <dbReference type="ARBA" id="ARBA00022741"/>
    </source>
</evidence>
<comment type="similarity">
    <text evidence="4">Belongs to the PEP-utilizing enzyme family.</text>
</comment>
<evidence type="ECO:0000256" key="10">
    <source>
        <dbReference type="ARBA" id="ARBA00022777"/>
    </source>
</evidence>
<dbReference type="InterPro" id="IPR013815">
    <property type="entry name" value="ATP_grasp_subdomain_1"/>
</dbReference>
<dbReference type="Gene3D" id="3.30.470.20">
    <property type="entry name" value="ATP-grasp fold, B domain"/>
    <property type="match status" value="1"/>
</dbReference>
<evidence type="ECO:0000256" key="3">
    <source>
        <dbReference type="ARBA" id="ARBA00004742"/>
    </source>
</evidence>
<dbReference type="Gene3D" id="3.30.1490.20">
    <property type="entry name" value="ATP-grasp fold, A domain"/>
    <property type="match status" value="1"/>
</dbReference>
<keyword evidence="16" id="KW-0670">Pyruvate</keyword>
<evidence type="ECO:0000256" key="7">
    <source>
        <dbReference type="ARBA" id="ARBA00022679"/>
    </source>
</evidence>
<evidence type="ECO:0000256" key="13">
    <source>
        <dbReference type="ARBA" id="ARBA00033470"/>
    </source>
</evidence>
<dbReference type="EMBL" id="UPXX01000027">
    <property type="protein sequence ID" value="VBB44488.1"/>
    <property type="molecule type" value="Genomic_DNA"/>
</dbReference>
<evidence type="ECO:0000256" key="11">
    <source>
        <dbReference type="ARBA" id="ARBA00022840"/>
    </source>
</evidence>
<dbReference type="GO" id="GO:0046872">
    <property type="term" value="F:metal ion binding"/>
    <property type="evidence" value="ECO:0007669"/>
    <property type="project" value="UniProtKB-KW"/>
</dbReference>
<keyword evidence="12" id="KW-0460">Magnesium</keyword>
<evidence type="ECO:0000256" key="6">
    <source>
        <dbReference type="ARBA" id="ARBA00021623"/>
    </source>
</evidence>
<name>A0A653A978_UNCDX</name>
<comment type="function">
    <text evidence="2">Catalyzes the phosphorylation of pyruvate to phosphoenolpyruvate.</text>
</comment>
<dbReference type="PANTHER" id="PTHR43030:SF1">
    <property type="entry name" value="PHOSPHOENOLPYRUVATE SYNTHASE"/>
    <property type="match status" value="1"/>
</dbReference>
<evidence type="ECO:0000256" key="14">
    <source>
        <dbReference type="ARBA" id="ARBA00047700"/>
    </source>
</evidence>
<evidence type="ECO:0000256" key="12">
    <source>
        <dbReference type="ARBA" id="ARBA00022842"/>
    </source>
</evidence>
<keyword evidence="9" id="KW-0547">Nucleotide-binding</keyword>
<keyword evidence="11" id="KW-0067">ATP-binding</keyword>
<dbReference type="InterPro" id="IPR002192">
    <property type="entry name" value="PPDK_AMP/ATP-bd"/>
</dbReference>
<reference evidence="16" key="1">
    <citation type="submission" date="2018-07" db="EMBL/GenBank/DDBJ databases">
        <authorList>
            <consortium name="Genoscope - CEA"/>
            <person name="William W."/>
        </authorList>
    </citation>
    <scope>NUCLEOTIDE SEQUENCE</scope>
    <source>
        <strain evidence="16">IK1</strain>
    </source>
</reference>
<organism evidence="16">
    <name type="scientific">Uncultured Desulfatiglans sp</name>
    <dbReference type="NCBI Taxonomy" id="1748965"/>
    <lineage>
        <taxon>Bacteria</taxon>
        <taxon>Pseudomonadati</taxon>
        <taxon>Thermodesulfobacteriota</taxon>
        <taxon>Desulfobacteria</taxon>
        <taxon>Desulfatiglandales</taxon>
        <taxon>Desulfatiglandaceae</taxon>
        <taxon>Desulfatiglans</taxon>
        <taxon>environmental samples</taxon>
    </lineage>
</organism>
<dbReference type="GO" id="GO:0005524">
    <property type="term" value="F:ATP binding"/>
    <property type="evidence" value="ECO:0007669"/>
    <property type="project" value="UniProtKB-KW"/>
</dbReference>